<accession>A0A8S1QHU2</accession>
<evidence type="ECO:0000313" key="2">
    <source>
        <dbReference type="Proteomes" id="UP000688137"/>
    </source>
</evidence>
<gene>
    <name evidence="1" type="ORF">PPRIM_AZ9-3.1.T1640020</name>
</gene>
<sequence length="176" mass="20819">MNAYAYHQNKMKLLKSQIISLQAYRKHLTKLKIHLVTMSQIHDCDNVSLFNSRIFPTLVIGNRVKSSIQLGKSAILQMLPKFQQLVRSQRMELEWNSQFQQKSERIPSSFTNQVKIYKMGQTQSMIYLRIKIIQSRYFRTKFTKGTSSIDLISLQQQFDQSIYKLQANNKYIIIEY</sequence>
<dbReference type="EMBL" id="CAJJDM010000171">
    <property type="protein sequence ID" value="CAD8115379.1"/>
    <property type="molecule type" value="Genomic_DNA"/>
</dbReference>
<evidence type="ECO:0000313" key="1">
    <source>
        <dbReference type="EMBL" id="CAD8115379.1"/>
    </source>
</evidence>
<proteinExistence type="predicted"/>
<organism evidence="1 2">
    <name type="scientific">Paramecium primaurelia</name>
    <dbReference type="NCBI Taxonomy" id="5886"/>
    <lineage>
        <taxon>Eukaryota</taxon>
        <taxon>Sar</taxon>
        <taxon>Alveolata</taxon>
        <taxon>Ciliophora</taxon>
        <taxon>Intramacronucleata</taxon>
        <taxon>Oligohymenophorea</taxon>
        <taxon>Peniculida</taxon>
        <taxon>Parameciidae</taxon>
        <taxon>Paramecium</taxon>
    </lineage>
</organism>
<keyword evidence="2" id="KW-1185">Reference proteome</keyword>
<reference evidence="1" key="1">
    <citation type="submission" date="2021-01" db="EMBL/GenBank/DDBJ databases">
        <authorList>
            <consortium name="Genoscope - CEA"/>
            <person name="William W."/>
        </authorList>
    </citation>
    <scope>NUCLEOTIDE SEQUENCE</scope>
</reference>
<dbReference type="AlphaFoldDB" id="A0A8S1QHU2"/>
<dbReference type="Proteomes" id="UP000688137">
    <property type="component" value="Unassembled WGS sequence"/>
</dbReference>
<name>A0A8S1QHU2_PARPR</name>
<protein>
    <submittedName>
        <fullName evidence="1">Uncharacterized protein</fullName>
    </submittedName>
</protein>
<comment type="caution">
    <text evidence="1">The sequence shown here is derived from an EMBL/GenBank/DDBJ whole genome shotgun (WGS) entry which is preliminary data.</text>
</comment>